<protein>
    <submittedName>
        <fullName evidence="2">Uncharacterized protein</fullName>
    </submittedName>
</protein>
<reference evidence="2 3" key="1">
    <citation type="submission" date="2011-02" db="EMBL/GenBank/DDBJ databases">
        <title>The Genome Sequence of Sphaeroforma arctica JP610.</title>
        <authorList>
            <consortium name="The Broad Institute Genome Sequencing Platform"/>
            <person name="Russ C."/>
            <person name="Cuomo C."/>
            <person name="Young S.K."/>
            <person name="Zeng Q."/>
            <person name="Gargeya S."/>
            <person name="Alvarado L."/>
            <person name="Berlin A."/>
            <person name="Chapman S.B."/>
            <person name="Chen Z."/>
            <person name="Freedman E."/>
            <person name="Gellesch M."/>
            <person name="Goldberg J."/>
            <person name="Griggs A."/>
            <person name="Gujja S."/>
            <person name="Heilman E."/>
            <person name="Heiman D."/>
            <person name="Howarth C."/>
            <person name="Mehta T."/>
            <person name="Neiman D."/>
            <person name="Pearson M."/>
            <person name="Roberts A."/>
            <person name="Saif S."/>
            <person name="Shea T."/>
            <person name="Shenoy N."/>
            <person name="Sisk P."/>
            <person name="Stolte C."/>
            <person name="Sykes S."/>
            <person name="White J."/>
            <person name="Yandava C."/>
            <person name="Burger G."/>
            <person name="Gray M.W."/>
            <person name="Holland P.W.H."/>
            <person name="King N."/>
            <person name="Lang F.B.F."/>
            <person name="Roger A.J."/>
            <person name="Ruiz-Trillo I."/>
            <person name="Haas B."/>
            <person name="Nusbaum C."/>
            <person name="Birren B."/>
        </authorList>
    </citation>
    <scope>NUCLEOTIDE SEQUENCE [LARGE SCALE GENOMIC DNA]</scope>
    <source>
        <strain evidence="2 3">JP610</strain>
    </source>
</reference>
<dbReference type="EMBL" id="KQ241841">
    <property type="protein sequence ID" value="KNC83342.1"/>
    <property type="molecule type" value="Genomic_DNA"/>
</dbReference>
<dbReference type="GeneID" id="25904898"/>
<feature type="compositionally biased region" description="Polar residues" evidence="1">
    <location>
        <begin position="10"/>
        <end position="28"/>
    </location>
</feature>
<gene>
    <name evidence="2" type="ORF">SARC_04394</name>
</gene>
<evidence type="ECO:0000256" key="1">
    <source>
        <dbReference type="SAM" id="MobiDB-lite"/>
    </source>
</evidence>
<sequence length="124" mass="13832">MKSKAGVTSILASELSNNTTQSVSSSGIQPMDTDVDVGEDIKDRRRRLLERRRSGANIDNTISTIPTRTSTYKQQEYILDMKKKIAAELVIKKNLPVEGARYESDTITKGKTVTLIKKEMDPSQ</sequence>
<feature type="region of interest" description="Disordered" evidence="1">
    <location>
        <begin position="1"/>
        <end position="41"/>
    </location>
</feature>
<evidence type="ECO:0000313" key="3">
    <source>
        <dbReference type="Proteomes" id="UP000054560"/>
    </source>
</evidence>
<name>A0A0L0G2I4_9EUKA</name>
<dbReference type="AlphaFoldDB" id="A0A0L0G2I4"/>
<organism evidence="2 3">
    <name type="scientific">Sphaeroforma arctica JP610</name>
    <dbReference type="NCBI Taxonomy" id="667725"/>
    <lineage>
        <taxon>Eukaryota</taxon>
        <taxon>Ichthyosporea</taxon>
        <taxon>Ichthyophonida</taxon>
        <taxon>Sphaeroforma</taxon>
    </lineage>
</organism>
<evidence type="ECO:0000313" key="2">
    <source>
        <dbReference type="EMBL" id="KNC83342.1"/>
    </source>
</evidence>
<dbReference type="Proteomes" id="UP000054560">
    <property type="component" value="Unassembled WGS sequence"/>
</dbReference>
<dbReference type="RefSeq" id="XP_014157244.1">
    <property type="nucleotide sequence ID" value="XM_014301769.1"/>
</dbReference>
<keyword evidence="3" id="KW-1185">Reference proteome</keyword>
<proteinExistence type="predicted"/>
<accession>A0A0L0G2I4</accession>